<sequence>MNRKKKINQALKKHLKKKNAKLHPSNKPRYISKAERAKLEAEQAIASETTHTEQSANAVAAESESQQ</sequence>
<feature type="region of interest" description="Disordered" evidence="1">
    <location>
        <begin position="45"/>
        <end position="67"/>
    </location>
</feature>
<evidence type="ECO:0000313" key="2">
    <source>
        <dbReference type="EMBL" id="MDE1345678.1"/>
    </source>
</evidence>
<feature type="compositionally biased region" description="Polar residues" evidence="1">
    <location>
        <begin position="46"/>
        <end position="67"/>
    </location>
</feature>
<comment type="caution">
    <text evidence="2">The sequence shown here is derived from an EMBL/GenBank/DDBJ whole genome shotgun (WGS) entry which is preliminary data.</text>
</comment>
<feature type="region of interest" description="Disordered" evidence="1">
    <location>
        <begin position="1"/>
        <end position="31"/>
    </location>
</feature>
<feature type="compositionally biased region" description="Basic residues" evidence="1">
    <location>
        <begin position="1"/>
        <end position="26"/>
    </location>
</feature>
<dbReference type="AlphaFoldDB" id="A0A9X4F5Z0"/>
<evidence type="ECO:0000256" key="1">
    <source>
        <dbReference type="SAM" id="MobiDB-lite"/>
    </source>
</evidence>
<accession>A0A9X4F5Z0</accession>
<proteinExistence type="predicted"/>
<name>A0A9X4F5Z0_9VIBR</name>
<dbReference type="Proteomes" id="UP001140978">
    <property type="component" value="Unassembled WGS sequence"/>
</dbReference>
<reference evidence="2" key="1">
    <citation type="submission" date="2022-02" db="EMBL/GenBank/DDBJ databases">
        <title>Emergence and expansion in Europe of a Vibrio aestuarianus clonal complex pathogenic for oysters.</title>
        <authorList>
            <person name="Mesnil A."/>
            <person name="Travers M.-A."/>
        </authorList>
    </citation>
    <scope>NUCLEOTIDE SEQUENCE</scope>
    <source>
        <strain evidence="2">19_064_15T1</strain>
    </source>
</reference>
<dbReference type="EMBL" id="JAKNAX010000008">
    <property type="protein sequence ID" value="MDE1345678.1"/>
    <property type="molecule type" value="Genomic_DNA"/>
</dbReference>
<gene>
    <name evidence="2" type="ORF">L9X51_04405</name>
</gene>
<dbReference type="RefSeq" id="WP_274675953.1">
    <property type="nucleotide sequence ID" value="NZ_JAKNAX010000008.1"/>
</dbReference>
<organism evidence="2 3">
    <name type="scientific">Vibrio aestuarianus</name>
    <dbReference type="NCBI Taxonomy" id="28171"/>
    <lineage>
        <taxon>Bacteria</taxon>
        <taxon>Pseudomonadati</taxon>
        <taxon>Pseudomonadota</taxon>
        <taxon>Gammaproteobacteria</taxon>
        <taxon>Vibrionales</taxon>
        <taxon>Vibrionaceae</taxon>
        <taxon>Vibrio</taxon>
    </lineage>
</organism>
<protein>
    <submittedName>
        <fullName evidence="2">DUF2986 domain-containing protein</fullName>
    </submittedName>
</protein>
<evidence type="ECO:0000313" key="3">
    <source>
        <dbReference type="Proteomes" id="UP001140978"/>
    </source>
</evidence>
<dbReference type="Pfam" id="PF11661">
    <property type="entry name" value="DUF2986"/>
    <property type="match status" value="1"/>
</dbReference>
<dbReference type="InterPro" id="IPR021677">
    <property type="entry name" value="DUF2986"/>
</dbReference>